<organism evidence="2 3">
    <name type="scientific">Parablautia muri</name>
    <dbReference type="NCBI Taxonomy" id="2320879"/>
    <lineage>
        <taxon>Bacteria</taxon>
        <taxon>Bacillati</taxon>
        <taxon>Bacillota</taxon>
        <taxon>Clostridia</taxon>
        <taxon>Lachnospirales</taxon>
        <taxon>Lachnospiraceae</taxon>
        <taxon>Parablautia</taxon>
    </lineage>
</organism>
<reference evidence="2" key="1">
    <citation type="submission" date="2018-09" db="EMBL/GenBank/DDBJ databases">
        <title>Murine metabolic-syndrome-specific gut microbial biobank.</title>
        <authorList>
            <person name="Liu C."/>
        </authorList>
    </citation>
    <scope>NUCLEOTIDE SEQUENCE</scope>
    <source>
        <strain evidence="2">D42-62</strain>
    </source>
</reference>
<dbReference type="AlphaFoldDB" id="A0A9X5GSG5"/>
<dbReference type="OrthoDB" id="5419659at2"/>
<dbReference type="Pfam" id="PF15919">
    <property type="entry name" value="HicB_lk_antitox"/>
    <property type="match status" value="1"/>
</dbReference>
<accession>A0A9X5GSG5</accession>
<dbReference type="InterPro" id="IPR035069">
    <property type="entry name" value="TTHA1013/TTHA0281-like"/>
</dbReference>
<dbReference type="Proteomes" id="UP001154420">
    <property type="component" value="Unassembled WGS sequence"/>
</dbReference>
<dbReference type="RefSeq" id="WP_160560021.1">
    <property type="nucleotide sequence ID" value="NZ_QZDT01000014.1"/>
</dbReference>
<comment type="caution">
    <text evidence="2">The sequence shown here is derived from an EMBL/GenBank/DDBJ whole genome shotgun (WGS) entry which is preliminary data.</text>
</comment>
<dbReference type="InterPro" id="IPR031807">
    <property type="entry name" value="HicB-like"/>
</dbReference>
<protein>
    <submittedName>
        <fullName evidence="2">HicB family protein</fullName>
    </submittedName>
</protein>
<dbReference type="Gene3D" id="3.30.160.250">
    <property type="match status" value="1"/>
</dbReference>
<keyword evidence="3" id="KW-1185">Reference proteome</keyword>
<sequence length="135" mass="15042">MKLIYPAVFKPFTDQSGGYVVEFPDLPGCVTEGKDLEQAIEMGIDAASGWILGELEDGEKIPHASDYSEITAENGCMINMLLLDIDAYEEKYGEKAVRKNLTIPAWLNTFAEKNNINFSKLLQETLFSMAQAKEI</sequence>
<proteinExistence type="predicted"/>
<evidence type="ECO:0000313" key="2">
    <source>
        <dbReference type="EMBL" id="NBJ92935.1"/>
    </source>
</evidence>
<dbReference type="EMBL" id="QZDT01000014">
    <property type="protein sequence ID" value="NBJ92935.1"/>
    <property type="molecule type" value="Genomic_DNA"/>
</dbReference>
<evidence type="ECO:0000259" key="1">
    <source>
        <dbReference type="Pfam" id="PF15919"/>
    </source>
</evidence>
<evidence type="ECO:0000313" key="3">
    <source>
        <dbReference type="Proteomes" id="UP001154420"/>
    </source>
</evidence>
<feature type="domain" description="HicB-like antitoxin of toxin-antitoxin system" evidence="1">
    <location>
        <begin position="5"/>
        <end position="107"/>
    </location>
</feature>
<name>A0A9X5GSG5_9FIRM</name>
<gene>
    <name evidence="2" type="ORF">D5281_10090</name>
</gene>
<dbReference type="SUPFAM" id="SSF143100">
    <property type="entry name" value="TTHA1013/TTHA0281-like"/>
    <property type="match status" value="1"/>
</dbReference>